<dbReference type="RefSeq" id="WP_101291047.1">
    <property type="nucleotide sequence ID" value="NZ_FOUQ01000002.1"/>
</dbReference>
<feature type="transmembrane region" description="Helical" evidence="1">
    <location>
        <begin position="112"/>
        <end position="130"/>
    </location>
</feature>
<protein>
    <submittedName>
        <fullName evidence="2">Uncharacterized protein</fullName>
    </submittedName>
</protein>
<keyword evidence="1" id="KW-1133">Transmembrane helix</keyword>
<gene>
    <name evidence="2" type="ORF">CXZ10_19525</name>
</gene>
<dbReference type="Proteomes" id="UP000233491">
    <property type="component" value="Unassembled WGS sequence"/>
</dbReference>
<proteinExistence type="predicted"/>
<keyword evidence="3" id="KW-1185">Reference proteome</keyword>
<organism evidence="2 3">
    <name type="scientific">Pleomorphomonas diazotrophica</name>
    <dbReference type="NCBI Taxonomy" id="1166257"/>
    <lineage>
        <taxon>Bacteria</taxon>
        <taxon>Pseudomonadati</taxon>
        <taxon>Pseudomonadota</taxon>
        <taxon>Alphaproteobacteria</taxon>
        <taxon>Hyphomicrobiales</taxon>
        <taxon>Pleomorphomonadaceae</taxon>
        <taxon>Pleomorphomonas</taxon>
    </lineage>
</organism>
<evidence type="ECO:0000313" key="2">
    <source>
        <dbReference type="EMBL" id="PKR87538.1"/>
    </source>
</evidence>
<accession>A0A1I4RJY4</accession>
<evidence type="ECO:0000256" key="1">
    <source>
        <dbReference type="SAM" id="Phobius"/>
    </source>
</evidence>
<feature type="transmembrane region" description="Helical" evidence="1">
    <location>
        <begin position="42"/>
        <end position="69"/>
    </location>
</feature>
<dbReference type="AlphaFoldDB" id="A0A1I4RJY4"/>
<feature type="transmembrane region" description="Helical" evidence="1">
    <location>
        <begin position="7"/>
        <end position="30"/>
    </location>
</feature>
<keyword evidence="1" id="KW-0812">Transmembrane</keyword>
<dbReference type="OrthoDB" id="7906671at2"/>
<dbReference type="EMBL" id="PJNW01000017">
    <property type="protein sequence ID" value="PKR87538.1"/>
    <property type="molecule type" value="Genomic_DNA"/>
</dbReference>
<feature type="transmembrane region" description="Helical" evidence="1">
    <location>
        <begin position="81"/>
        <end position="100"/>
    </location>
</feature>
<keyword evidence="1" id="KW-0472">Membrane</keyword>
<reference evidence="2 3" key="1">
    <citation type="submission" date="2017-12" db="EMBL/GenBank/DDBJ databases">
        <title>Anaerobic carbon monoxide metabolism by Pleomorphomonas carboxyditropha sp. nov., a new mesophilic hydrogenogenic carboxidotroph.</title>
        <authorList>
            <person name="Esquivel-Elizondo S."/>
            <person name="Krajmalnik-Brown R."/>
        </authorList>
    </citation>
    <scope>NUCLEOTIDE SEQUENCE [LARGE SCALE GENOMIC DNA]</scope>
    <source>
        <strain evidence="2 3">R5-392</strain>
    </source>
</reference>
<sequence length="152" mass="16026">MRAIGRIFAALIGFILAVAAAAVFMLTASVGFMPADPADSAWFWGSFGISAAMTASYLGSMALAPWAVVILVTEVFRLRTALIYLLAGGFLGLLPSLGLAPMMRSLQGEPRQIAILVAAGFVGGFVYWLVAGRMAGVDGVFLTRPREPKDGR</sequence>
<comment type="caution">
    <text evidence="2">The sequence shown here is derived from an EMBL/GenBank/DDBJ whole genome shotgun (WGS) entry which is preliminary data.</text>
</comment>
<name>A0A1I4RJY4_9HYPH</name>
<evidence type="ECO:0000313" key="3">
    <source>
        <dbReference type="Proteomes" id="UP000233491"/>
    </source>
</evidence>